<dbReference type="EMBL" id="RKQG01000001">
    <property type="protein sequence ID" value="RPE35979.1"/>
    <property type="molecule type" value="Genomic_DNA"/>
</dbReference>
<sequence>MTHLLVLAVPILVAVLMSNLRSKRAAAPAGRTAKKPEFRAPVSFDAAAYGLVPREALDPRRPGPPAPERDRRRSQAVADAARQGDWRPAATHVAAAGHDWDERWSRFELLRAIARQDDGWLTAWREAAPDDCDAAALEADLMVHRAWAIRGRGYANEVPAENMARFHALLPAAIEAAHRAALLDPGNPAPWVVLVTAARGARYRPDRFRPLWEGLVARAPHHYEGHWQGMQYWCAKWYGTNGKMMRFAEQAMDGAPPHSLLAGIYLHALSELEERGAGLPTGPAANARLAAAARALSAARPEDERVPGLRHLLAHRLGGAGMHAEALEQFRLLGRWCGAQVWADRGDPVEAFHAARAEAVLRSGAQPLPPERRAKNTDAALHS</sequence>
<dbReference type="Proteomes" id="UP000266906">
    <property type="component" value="Unassembled WGS sequence"/>
</dbReference>
<name>A0A3N4RYD8_9ACTN</name>
<evidence type="ECO:0000313" key="3">
    <source>
        <dbReference type="Proteomes" id="UP000266906"/>
    </source>
</evidence>
<dbReference type="AlphaFoldDB" id="A0A3N4RYD8"/>
<accession>A0A3N4RYD8</accession>
<dbReference type="RefSeq" id="WP_123819181.1">
    <property type="nucleotide sequence ID" value="NZ_RKQG01000001.1"/>
</dbReference>
<reference evidence="2 3" key="1">
    <citation type="submission" date="2018-11" db="EMBL/GenBank/DDBJ databases">
        <title>Sequencing the genomes of 1000 actinobacteria strains.</title>
        <authorList>
            <person name="Klenk H.-P."/>
        </authorList>
    </citation>
    <scope>NUCLEOTIDE SEQUENCE [LARGE SCALE GENOMIC DNA]</scope>
    <source>
        <strain evidence="2 3">DSM 44781</strain>
    </source>
</reference>
<comment type="caution">
    <text evidence="2">The sequence shown here is derived from an EMBL/GenBank/DDBJ whole genome shotgun (WGS) entry which is preliminary data.</text>
</comment>
<evidence type="ECO:0000256" key="1">
    <source>
        <dbReference type="SAM" id="MobiDB-lite"/>
    </source>
</evidence>
<evidence type="ECO:0008006" key="4">
    <source>
        <dbReference type="Google" id="ProtNLM"/>
    </source>
</evidence>
<proteinExistence type="predicted"/>
<organism evidence="2 3">
    <name type="scientific">Kitasatospora cineracea</name>
    <dbReference type="NCBI Taxonomy" id="88074"/>
    <lineage>
        <taxon>Bacteria</taxon>
        <taxon>Bacillati</taxon>
        <taxon>Actinomycetota</taxon>
        <taxon>Actinomycetes</taxon>
        <taxon>Kitasatosporales</taxon>
        <taxon>Streptomycetaceae</taxon>
        <taxon>Kitasatospora</taxon>
    </lineage>
</organism>
<feature type="compositionally biased region" description="Basic and acidic residues" evidence="1">
    <location>
        <begin position="55"/>
        <end position="73"/>
    </location>
</feature>
<feature type="region of interest" description="Disordered" evidence="1">
    <location>
        <begin position="55"/>
        <end position="87"/>
    </location>
</feature>
<protein>
    <recommendedName>
        <fullName evidence="4">DUF4034 domain-containing protein</fullName>
    </recommendedName>
</protein>
<evidence type="ECO:0000313" key="2">
    <source>
        <dbReference type="EMBL" id="RPE35979.1"/>
    </source>
</evidence>
<keyword evidence="3" id="KW-1185">Reference proteome</keyword>
<gene>
    <name evidence="2" type="ORF">EDD38_4346</name>
</gene>